<sequence length="94" mass="9225">MNVGAVAALTVLLAVPAVLGLVTGATSPLGAALRLLAALLAAMVAEGVLRRLLAPAPDDVGDSPAVPRQRGPASSATPQVLPGDVAERLRSPGS</sequence>
<keyword evidence="3" id="KW-1185">Reference proteome</keyword>
<feature type="compositionally biased region" description="Basic and acidic residues" evidence="1">
    <location>
        <begin position="85"/>
        <end position="94"/>
    </location>
</feature>
<evidence type="ECO:0000313" key="3">
    <source>
        <dbReference type="Proteomes" id="UP001387100"/>
    </source>
</evidence>
<evidence type="ECO:0000313" key="2">
    <source>
        <dbReference type="EMBL" id="MEJ5944080.1"/>
    </source>
</evidence>
<feature type="region of interest" description="Disordered" evidence="1">
    <location>
        <begin position="56"/>
        <end position="94"/>
    </location>
</feature>
<comment type="caution">
    <text evidence="2">The sequence shown here is derived from an EMBL/GenBank/DDBJ whole genome shotgun (WGS) entry which is preliminary data.</text>
</comment>
<dbReference type="EMBL" id="JBBIAA010000001">
    <property type="protein sequence ID" value="MEJ5944080.1"/>
    <property type="molecule type" value="Genomic_DNA"/>
</dbReference>
<name>A0ABU8RGA3_9ACTN</name>
<dbReference type="RefSeq" id="WP_339573470.1">
    <property type="nucleotide sequence ID" value="NZ_JBBIAA010000001.1"/>
</dbReference>
<evidence type="ECO:0000256" key="1">
    <source>
        <dbReference type="SAM" id="MobiDB-lite"/>
    </source>
</evidence>
<protein>
    <submittedName>
        <fullName evidence="2">Uncharacterized protein</fullName>
    </submittedName>
</protein>
<gene>
    <name evidence="2" type="ORF">WDZ17_02045</name>
</gene>
<organism evidence="2 3">
    <name type="scientific">Pseudokineococcus basanitobsidens</name>
    <dbReference type="NCBI Taxonomy" id="1926649"/>
    <lineage>
        <taxon>Bacteria</taxon>
        <taxon>Bacillati</taxon>
        <taxon>Actinomycetota</taxon>
        <taxon>Actinomycetes</taxon>
        <taxon>Kineosporiales</taxon>
        <taxon>Kineosporiaceae</taxon>
        <taxon>Pseudokineococcus</taxon>
    </lineage>
</organism>
<dbReference type="Proteomes" id="UP001387100">
    <property type="component" value="Unassembled WGS sequence"/>
</dbReference>
<proteinExistence type="predicted"/>
<reference evidence="2 3" key="1">
    <citation type="journal article" date="2017" name="Int. J. Syst. Evol. Microbiol.">
        <title>Pseudokineococcus basanitobsidens sp. nov., isolated from volcanic rock.</title>
        <authorList>
            <person name="Lee D.W."/>
            <person name="Park M.Y."/>
            <person name="Kim J.J."/>
            <person name="Kim B.S."/>
        </authorList>
    </citation>
    <scope>NUCLEOTIDE SEQUENCE [LARGE SCALE GENOMIC DNA]</scope>
    <source>
        <strain evidence="2 3">DSM 103726</strain>
    </source>
</reference>
<accession>A0ABU8RGA3</accession>